<evidence type="ECO:0000256" key="9">
    <source>
        <dbReference type="ARBA" id="ARBA00022723"/>
    </source>
</evidence>
<dbReference type="InterPro" id="IPR005904">
    <property type="entry name" value="Hxn_phspho_trans"/>
</dbReference>
<proteinExistence type="inferred from homology"/>
<dbReference type="CDD" id="cd06223">
    <property type="entry name" value="PRTases_typeI"/>
    <property type="match status" value="1"/>
</dbReference>
<reference evidence="17" key="2">
    <citation type="journal article" date="2014" name="Genome Announc.">
        <title>Complete Genome Sequence of Mycoplasma californicum Strain HAZ160_1 from Bovine Mastitic Milk in Japan.</title>
        <authorList>
            <person name="Hata E."/>
            <person name="Murakami K."/>
        </authorList>
    </citation>
    <scope>NUCLEOTIDE SEQUENCE</scope>
    <source>
        <strain evidence="17">HAZ160_1</strain>
    </source>
</reference>
<keyword evidence="8 15" id="KW-0808">Transferase</keyword>
<comment type="subcellular location">
    <subcellularLocation>
        <location evidence="2 15">Cytoplasm</location>
    </subcellularLocation>
</comment>
<evidence type="ECO:0000259" key="16">
    <source>
        <dbReference type="Pfam" id="PF00156"/>
    </source>
</evidence>
<dbReference type="GO" id="GO:0052657">
    <property type="term" value="F:guanine phosphoribosyltransferase activity"/>
    <property type="evidence" value="ECO:0007669"/>
    <property type="project" value="UniProtKB-ARBA"/>
</dbReference>
<dbReference type="SUPFAM" id="SSF53271">
    <property type="entry name" value="PRTase-like"/>
    <property type="match status" value="1"/>
</dbReference>
<evidence type="ECO:0000256" key="3">
    <source>
        <dbReference type="ARBA" id="ARBA00004669"/>
    </source>
</evidence>
<evidence type="ECO:0000256" key="4">
    <source>
        <dbReference type="ARBA" id="ARBA00004676"/>
    </source>
</evidence>
<sequence length="180" mass="20364">MDKGFTKILYTREQIETKIKELAQWVNETYKDSKNLVLVGLLKGAVPFMAQLIKDIDVEYEMAFMIASSYQGGTESSGNVKIIMDIETDILDKDVLVVEDIIDSGITLSKISAILKSRNPRSYKIITLLDKPANRKVNLKPDKCAFVVEDAFLVGYGLDYQEKFRGTPFIGIFDPKKIDR</sequence>
<comment type="similarity">
    <text evidence="5 15">Belongs to the purine/pyrimidine phosphoribosyltransferase family.</text>
</comment>
<dbReference type="Pfam" id="PF00156">
    <property type="entry name" value="Pribosyltran"/>
    <property type="match status" value="1"/>
</dbReference>
<dbReference type="PANTHER" id="PTHR43340">
    <property type="entry name" value="HYPOXANTHINE-GUANINE PHOSPHORIBOSYLTRANSFERASE"/>
    <property type="match status" value="1"/>
</dbReference>
<name>A0AAT9F7P8_9BACT</name>
<reference evidence="17" key="3">
    <citation type="journal article" date="2019" name="Vet. Microbiol.">
        <title>Mutations associated with change of susceptibility to lincosamides and/or macrolides in field and laboratory-derived Mycoplasma californicum strains in Japan, and development of a rapid detection method for these mutations.</title>
        <authorList>
            <person name="Hata E."/>
            <person name="Nagai K."/>
            <person name="Murakami K."/>
        </authorList>
    </citation>
    <scope>NUCLEOTIDE SEQUENCE</scope>
    <source>
        <strain evidence="17">HAZ160_1</strain>
    </source>
</reference>
<comment type="catalytic activity">
    <reaction evidence="13">
        <text>GMP + diphosphate = guanine + 5-phospho-alpha-D-ribose 1-diphosphate</text>
        <dbReference type="Rhea" id="RHEA:25424"/>
        <dbReference type="ChEBI" id="CHEBI:16235"/>
        <dbReference type="ChEBI" id="CHEBI:33019"/>
        <dbReference type="ChEBI" id="CHEBI:58017"/>
        <dbReference type="ChEBI" id="CHEBI:58115"/>
        <dbReference type="EC" id="2.4.2.8"/>
    </reaction>
    <physiologicalReaction direction="right-to-left" evidence="13">
        <dbReference type="Rhea" id="RHEA:25426"/>
    </physiologicalReaction>
</comment>
<dbReference type="GO" id="GO:0032264">
    <property type="term" value="P:IMP salvage"/>
    <property type="evidence" value="ECO:0007669"/>
    <property type="project" value="TreeGrafter"/>
</dbReference>
<reference evidence="17" key="1">
    <citation type="journal article" date="2014" name="Appl. Environ. Microbiol.">
        <title>Molecular Epidemiology of Cases of Mycoplasma californicum Infection in Japan.</title>
        <authorList>
            <person name="Hata E."/>
            <person name="Suzuki K."/>
            <person name="Hanyu H."/>
            <person name="Itoh M."/>
            <person name="Higuchi H."/>
            <person name="Kobayashi H."/>
        </authorList>
    </citation>
    <scope>NUCLEOTIDE SEQUENCE</scope>
    <source>
        <strain evidence="17">HAZ160_1</strain>
    </source>
</reference>
<dbReference type="GO" id="GO:0006166">
    <property type="term" value="P:purine ribonucleoside salvage"/>
    <property type="evidence" value="ECO:0007669"/>
    <property type="project" value="UniProtKB-KW"/>
</dbReference>
<comment type="catalytic activity">
    <reaction evidence="14">
        <text>IMP + diphosphate = hypoxanthine + 5-phospho-alpha-D-ribose 1-diphosphate</text>
        <dbReference type="Rhea" id="RHEA:17973"/>
        <dbReference type="ChEBI" id="CHEBI:17368"/>
        <dbReference type="ChEBI" id="CHEBI:33019"/>
        <dbReference type="ChEBI" id="CHEBI:58017"/>
        <dbReference type="ChEBI" id="CHEBI:58053"/>
        <dbReference type="EC" id="2.4.2.8"/>
    </reaction>
    <physiologicalReaction direction="right-to-left" evidence="14">
        <dbReference type="Rhea" id="RHEA:17975"/>
    </physiologicalReaction>
</comment>
<comment type="pathway">
    <text evidence="3 15">Purine metabolism; IMP biosynthesis via salvage pathway; IMP from hypoxanthine: step 1/1.</text>
</comment>
<reference evidence="17" key="4">
    <citation type="submission" date="2024-06" db="EMBL/GenBank/DDBJ databases">
        <authorList>
            <consortium name="Mycoplasma californicum genome sequencing consortium"/>
            <person name="Hata E."/>
            <person name="Tanaka K."/>
            <person name="Tamamura Y."/>
        </authorList>
    </citation>
    <scope>NUCLEOTIDE SEQUENCE</scope>
    <source>
        <strain evidence="17">HAZ160_1</strain>
    </source>
</reference>
<organism evidence="17">
    <name type="scientific">Mycoplasmopsis californica HAZ160_1</name>
    <dbReference type="NCBI Taxonomy" id="1397850"/>
    <lineage>
        <taxon>Bacteria</taxon>
        <taxon>Bacillati</taxon>
        <taxon>Mycoplasmatota</taxon>
        <taxon>Mycoplasmoidales</taxon>
        <taxon>Metamycoplasmataceae</taxon>
        <taxon>Mycoplasmopsis</taxon>
    </lineage>
</organism>
<dbReference type="GO" id="GO:0006178">
    <property type="term" value="P:guanine salvage"/>
    <property type="evidence" value="ECO:0007669"/>
    <property type="project" value="TreeGrafter"/>
</dbReference>
<evidence type="ECO:0000256" key="5">
    <source>
        <dbReference type="ARBA" id="ARBA00008391"/>
    </source>
</evidence>
<keyword evidence="6 15" id="KW-0963">Cytoplasm</keyword>
<dbReference type="KEGG" id="mcm:MCAL160_0203"/>
<dbReference type="InterPro" id="IPR029057">
    <property type="entry name" value="PRTase-like"/>
</dbReference>
<dbReference type="NCBIfam" id="TIGR01203">
    <property type="entry name" value="HGPRTase"/>
    <property type="match status" value="1"/>
</dbReference>
<evidence type="ECO:0000256" key="6">
    <source>
        <dbReference type="ARBA" id="ARBA00022490"/>
    </source>
</evidence>
<comment type="pathway">
    <text evidence="4">Purine metabolism; GMP biosynthesis via salvage pathway; GMP from guanine: step 1/1.</text>
</comment>
<evidence type="ECO:0000256" key="14">
    <source>
        <dbReference type="ARBA" id="ARBA00049402"/>
    </source>
</evidence>
<dbReference type="GO" id="GO:0000166">
    <property type="term" value="F:nucleotide binding"/>
    <property type="evidence" value="ECO:0007669"/>
    <property type="project" value="UniProtKB-KW"/>
</dbReference>
<dbReference type="InterPro" id="IPR000836">
    <property type="entry name" value="PRTase_dom"/>
</dbReference>
<evidence type="ECO:0000256" key="15">
    <source>
        <dbReference type="RuleBase" id="RU364099"/>
    </source>
</evidence>
<accession>A0AAT9F7P8</accession>
<dbReference type="EC" id="2.4.2.8" evidence="15"/>
<evidence type="ECO:0000256" key="7">
    <source>
        <dbReference type="ARBA" id="ARBA00022676"/>
    </source>
</evidence>
<keyword evidence="10 15" id="KW-0660">Purine salvage</keyword>
<dbReference type="Gene3D" id="3.40.50.2020">
    <property type="match status" value="1"/>
</dbReference>
<evidence type="ECO:0000256" key="11">
    <source>
        <dbReference type="ARBA" id="ARBA00022741"/>
    </source>
</evidence>
<evidence type="ECO:0000256" key="10">
    <source>
        <dbReference type="ARBA" id="ARBA00022726"/>
    </source>
</evidence>
<dbReference type="GO" id="GO:0046100">
    <property type="term" value="P:hypoxanthine metabolic process"/>
    <property type="evidence" value="ECO:0007669"/>
    <property type="project" value="TreeGrafter"/>
</dbReference>
<evidence type="ECO:0000313" key="17">
    <source>
        <dbReference type="EMBL" id="BAP00898.1"/>
    </source>
</evidence>
<dbReference type="GO" id="GO:0004422">
    <property type="term" value="F:hypoxanthine phosphoribosyltransferase activity"/>
    <property type="evidence" value="ECO:0007669"/>
    <property type="project" value="InterPro"/>
</dbReference>
<dbReference type="PANTHER" id="PTHR43340:SF1">
    <property type="entry name" value="HYPOXANTHINE PHOSPHORIBOSYLTRANSFERASE"/>
    <property type="match status" value="1"/>
</dbReference>
<evidence type="ECO:0000256" key="12">
    <source>
        <dbReference type="ARBA" id="ARBA00022842"/>
    </source>
</evidence>
<keyword evidence="12 15" id="KW-0460">Magnesium</keyword>
<evidence type="ECO:0000256" key="1">
    <source>
        <dbReference type="ARBA" id="ARBA00001946"/>
    </source>
</evidence>
<dbReference type="EMBL" id="AP013353">
    <property type="protein sequence ID" value="BAP00898.1"/>
    <property type="molecule type" value="Genomic_DNA"/>
</dbReference>
<comment type="cofactor">
    <cofactor evidence="1 15">
        <name>Mg(2+)</name>
        <dbReference type="ChEBI" id="CHEBI:18420"/>
    </cofactor>
</comment>
<dbReference type="AlphaFoldDB" id="A0AAT9F7P8"/>
<keyword evidence="7 15" id="KW-0328">Glycosyltransferase</keyword>
<evidence type="ECO:0000256" key="13">
    <source>
        <dbReference type="ARBA" id="ARBA00048811"/>
    </source>
</evidence>
<keyword evidence="11 15" id="KW-0547">Nucleotide-binding</keyword>
<evidence type="ECO:0000256" key="2">
    <source>
        <dbReference type="ARBA" id="ARBA00004496"/>
    </source>
</evidence>
<gene>
    <name evidence="17" type="primary">hpt</name>
    <name evidence="17" type="ORF">MCAL160_0203</name>
</gene>
<evidence type="ECO:0000256" key="8">
    <source>
        <dbReference type="ARBA" id="ARBA00022679"/>
    </source>
</evidence>
<dbReference type="FunFam" id="3.40.50.2020:FF:000006">
    <property type="entry name" value="Hypoxanthine phosphoribosyltransferase"/>
    <property type="match status" value="1"/>
</dbReference>
<dbReference type="InterPro" id="IPR050408">
    <property type="entry name" value="HGPRT"/>
</dbReference>
<dbReference type="GO" id="GO:0032263">
    <property type="term" value="P:GMP salvage"/>
    <property type="evidence" value="ECO:0007669"/>
    <property type="project" value="TreeGrafter"/>
</dbReference>
<feature type="domain" description="Phosphoribosyltransferase" evidence="16">
    <location>
        <begin position="9"/>
        <end position="161"/>
    </location>
</feature>
<protein>
    <recommendedName>
        <fullName evidence="15">Hypoxanthine phosphoribosyltransferase</fullName>
        <ecNumber evidence="15">2.4.2.8</ecNumber>
    </recommendedName>
</protein>
<dbReference type="RefSeq" id="WP_041102905.1">
    <property type="nucleotide sequence ID" value="NZ_AP013353.1"/>
</dbReference>
<dbReference type="GO" id="GO:0005829">
    <property type="term" value="C:cytosol"/>
    <property type="evidence" value="ECO:0007669"/>
    <property type="project" value="TreeGrafter"/>
</dbReference>
<keyword evidence="9 15" id="KW-0479">Metal-binding</keyword>
<dbReference type="GO" id="GO:0000287">
    <property type="term" value="F:magnesium ion binding"/>
    <property type="evidence" value="ECO:0007669"/>
    <property type="project" value="TreeGrafter"/>
</dbReference>